<keyword evidence="1" id="KW-0520">NAD</keyword>
<dbReference type="GO" id="GO:0006952">
    <property type="term" value="P:defense response"/>
    <property type="evidence" value="ECO:0007669"/>
    <property type="project" value="InterPro"/>
</dbReference>
<gene>
    <name evidence="3" type="ORF">VNO77_09356</name>
</gene>
<dbReference type="PROSITE" id="PS50104">
    <property type="entry name" value="TIR"/>
    <property type="match status" value="1"/>
</dbReference>
<dbReference type="PANTHER" id="PTHR11017:SF560">
    <property type="entry name" value="RESISTANCE PROTEIN (TIR-NBS-LRR CLASS), PUTATIVE-RELATED"/>
    <property type="match status" value="1"/>
</dbReference>
<dbReference type="Pfam" id="PF01582">
    <property type="entry name" value="TIR"/>
    <property type="match status" value="1"/>
</dbReference>
<evidence type="ECO:0000256" key="1">
    <source>
        <dbReference type="ARBA" id="ARBA00023027"/>
    </source>
</evidence>
<dbReference type="SMART" id="SM00255">
    <property type="entry name" value="TIR"/>
    <property type="match status" value="1"/>
</dbReference>
<dbReference type="Gene3D" id="3.80.10.10">
    <property type="entry name" value="Ribonuclease Inhibitor"/>
    <property type="match status" value="1"/>
</dbReference>
<dbReference type="SUPFAM" id="SSF52058">
    <property type="entry name" value="L domain-like"/>
    <property type="match status" value="1"/>
</dbReference>
<organism evidence="3 4">
    <name type="scientific">Canavalia gladiata</name>
    <name type="common">Sword bean</name>
    <name type="synonym">Dolichos gladiatus</name>
    <dbReference type="NCBI Taxonomy" id="3824"/>
    <lineage>
        <taxon>Eukaryota</taxon>
        <taxon>Viridiplantae</taxon>
        <taxon>Streptophyta</taxon>
        <taxon>Embryophyta</taxon>
        <taxon>Tracheophyta</taxon>
        <taxon>Spermatophyta</taxon>
        <taxon>Magnoliopsida</taxon>
        <taxon>eudicotyledons</taxon>
        <taxon>Gunneridae</taxon>
        <taxon>Pentapetalae</taxon>
        <taxon>rosids</taxon>
        <taxon>fabids</taxon>
        <taxon>Fabales</taxon>
        <taxon>Fabaceae</taxon>
        <taxon>Papilionoideae</taxon>
        <taxon>50 kb inversion clade</taxon>
        <taxon>NPAAA clade</taxon>
        <taxon>indigoferoid/millettioid clade</taxon>
        <taxon>Phaseoleae</taxon>
        <taxon>Canavalia</taxon>
    </lineage>
</organism>
<sequence length="657" mass="75211">MSSSSSSSSTNPPQWIYDVFLSFRGEDTRDNFVSHLYNALSNAAINTFLDDHALRRGRELRPELMRAIEVSQISIVVFSQGYAQSEWCLMELEKIIKCYGNYGQVVLPVFFDVDPSIVRKQKGAFGEAFKSLKKKGFSESQMQKWRNALAEAAKLAGWDKKNLRDEAELVKIIVDDVLRRGTRSVEGLTLKLHETSKDCFKSNAFKEMNKLRLLQFDCVHLTGDFGYLSKQLRWIYWKGFPLKCIPNNFYQGSVVAIDFKHSHLKQVWKEPQLLEWLKILNLSHSLNLRISPDFSKLPNLEKLILKDCPSLCHVHQSIGELHNLLLINLKGCSNLNNLPRSTYTLKSVKTLIISGCSKIDKLEEDIEQMESLTTLIAEKTAIKQVPFSIVRSKCIGYISLCGYEGLSRDVFPSIISSWMSPTMNPISHIHTAWGMSSFLVSMDVHNYDLDDLSPMLNSLSKVRSILLQCNTKFELSEELRRILNDGAHGVNFTESESYTSKISNHSLRSHLIGIGSYQEVFNILSKSISEELTKKESCDVFLPNDYFPYWRTHRNQGYSVLFRMPQDSYYRLKGMILCVVYSSPPNNIAAECLTSILIVNNTKFTIQIYKRDTAISFNDEDWKDLISHLESGDQVQIFFTFGHELAIKKTAIYLIYD</sequence>
<dbReference type="InterPro" id="IPR000157">
    <property type="entry name" value="TIR_dom"/>
</dbReference>
<dbReference type="PANTHER" id="PTHR11017">
    <property type="entry name" value="LEUCINE-RICH REPEAT-CONTAINING PROTEIN"/>
    <property type="match status" value="1"/>
</dbReference>
<name>A0AAN9M967_CANGL</name>
<comment type="caution">
    <text evidence="3">The sequence shown here is derived from an EMBL/GenBank/DDBJ whole genome shotgun (WGS) entry which is preliminary data.</text>
</comment>
<dbReference type="InterPro" id="IPR044974">
    <property type="entry name" value="Disease_R_plants"/>
</dbReference>
<dbReference type="InterPro" id="IPR032675">
    <property type="entry name" value="LRR_dom_sf"/>
</dbReference>
<evidence type="ECO:0000313" key="4">
    <source>
        <dbReference type="Proteomes" id="UP001367508"/>
    </source>
</evidence>
<feature type="domain" description="TIR" evidence="2">
    <location>
        <begin position="15"/>
        <end position="181"/>
    </location>
</feature>
<dbReference type="Proteomes" id="UP001367508">
    <property type="component" value="Unassembled WGS sequence"/>
</dbReference>
<evidence type="ECO:0000313" key="3">
    <source>
        <dbReference type="EMBL" id="KAK7350580.1"/>
    </source>
</evidence>
<dbReference type="AlphaFoldDB" id="A0AAN9M967"/>
<dbReference type="GO" id="GO:0007165">
    <property type="term" value="P:signal transduction"/>
    <property type="evidence" value="ECO:0007669"/>
    <property type="project" value="InterPro"/>
</dbReference>
<reference evidence="3 4" key="1">
    <citation type="submission" date="2024-01" db="EMBL/GenBank/DDBJ databases">
        <title>The genomes of 5 underutilized Papilionoideae crops provide insights into root nodulation and disease resistanc.</title>
        <authorList>
            <person name="Jiang F."/>
        </authorList>
    </citation>
    <scope>NUCLEOTIDE SEQUENCE [LARGE SCALE GENOMIC DNA]</scope>
    <source>
        <strain evidence="3">LVBAO_FW01</strain>
        <tissue evidence="3">Leaves</tissue>
    </source>
</reference>
<dbReference type="Gene3D" id="3.40.50.10140">
    <property type="entry name" value="Toll/interleukin-1 receptor homology (TIR) domain"/>
    <property type="match status" value="1"/>
</dbReference>
<dbReference type="FunFam" id="3.40.50.10140:FF:000007">
    <property type="entry name" value="Disease resistance protein (TIR-NBS-LRR class)"/>
    <property type="match status" value="1"/>
</dbReference>
<evidence type="ECO:0000259" key="2">
    <source>
        <dbReference type="PROSITE" id="PS50104"/>
    </source>
</evidence>
<proteinExistence type="predicted"/>
<dbReference type="EMBL" id="JAYMYQ010000002">
    <property type="protein sequence ID" value="KAK7350580.1"/>
    <property type="molecule type" value="Genomic_DNA"/>
</dbReference>
<keyword evidence="4" id="KW-1185">Reference proteome</keyword>
<dbReference type="InterPro" id="IPR035897">
    <property type="entry name" value="Toll_tir_struct_dom_sf"/>
</dbReference>
<dbReference type="SUPFAM" id="SSF52200">
    <property type="entry name" value="Toll/Interleukin receptor TIR domain"/>
    <property type="match status" value="1"/>
</dbReference>
<protein>
    <recommendedName>
        <fullName evidence="2">TIR domain-containing protein</fullName>
    </recommendedName>
</protein>
<accession>A0AAN9M967</accession>